<keyword evidence="5" id="KW-0472">Membrane</keyword>
<evidence type="ECO:0000313" key="6">
    <source>
        <dbReference type="EMBL" id="KXB04282.1"/>
    </source>
</evidence>
<gene>
    <name evidence="6" type="ORF">AKJ49_02265</name>
</gene>
<evidence type="ECO:0000256" key="2">
    <source>
        <dbReference type="ARBA" id="ARBA00022448"/>
    </source>
</evidence>
<dbReference type="EMBL" id="LHYC01000078">
    <property type="protein sequence ID" value="KXB04282.1"/>
    <property type="molecule type" value="Genomic_DNA"/>
</dbReference>
<dbReference type="Gene3D" id="3.40.190.10">
    <property type="entry name" value="Periplasmic binding protein-like II"/>
    <property type="match status" value="2"/>
</dbReference>
<dbReference type="AlphaFoldDB" id="A0A133VCV1"/>
<keyword evidence="2" id="KW-0813">Transport</keyword>
<keyword evidence="7" id="KW-1185">Reference proteome</keyword>
<evidence type="ECO:0000256" key="5">
    <source>
        <dbReference type="SAM" id="Phobius"/>
    </source>
</evidence>
<keyword evidence="4" id="KW-0574">Periplasm</keyword>
<keyword evidence="5" id="KW-0812">Transmembrane</keyword>
<evidence type="ECO:0000256" key="1">
    <source>
        <dbReference type="ARBA" id="ARBA00004418"/>
    </source>
</evidence>
<protein>
    <recommendedName>
        <fullName evidence="8">ABC transporter substrate-binding protein</fullName>
    </recommendedName>
</protein>
<dbReference type="GO" id="GO:0042597">
    <property type="term" value="C:periplasmic space"/>
    <property type="evidence" value="ECO:0007669"/>
    <property type="project" value="UniProtKB-SubCell"/>
</dbReference>
<evidence type="ECO:0000256" key="4">
    <source>
        <dbReference type="ARBA" id="ARBA00022764"/>
    </source>
</evidence>
<proteinExistence type="predicted"/>
<dbReference type="PANTHER" id="PTHR30222">
    <property type="entry name" value="SPERMIDINE/PUTRESCINE-BINDING PERIPLASMIC PROTEIN"/>
    <property type="match status" value="1"/>
</dbReference>
<keyword evidence="3" id="KW-0732">Signal</keyword>
<comment type="caution">
    <text evidence="6">The sequence shown here is derived from an EMBL/GenBank/DDBJ whole genome shotgun (WGS) entry which is preliminary data.</text>
</comment>
<comment type="subcellular location">
    <subcellularLocation>
        <location evidence="1">Periplasm</location>
    </subcellularLocation>
</comment>
<evidence type="ECO:0008006" key="8">
    <source>
        <dbReference type="Google" id="ProtNLM"/>
    </source>
</evidence>
<feature type="non-terminal residue" evidence="6">
    <location>
        <position position="1"/>
    </location>
</feature>
<evidence type="ECO:0000256" key="3">
    <source>
        <dbReference type="ARBA" id="ARBA00022729"/>
    </source>
</evidence>
<name>A0A133VCV1_9EURY</name>
<dbReference type="Pfam" id="PF01547">
    <property type="entry name" value="SBP_bac_1"/>
    <property type="match status" value="1"/>
</dbReference>
<dbReference type="InterPro" id="IPR006059">
    <property type="entry name" value="SBP"/>
</dbReference>
<dbReference type="GO" id="GO:0019808">
    <property type="term" value="F:polyamine binding"/>
    <property type="evidence" value="ECO:0007669"/>
    <property type="project" value="InterPro"/>
</dbReference>
<feature type="transmembrane region" description="Helical" evidence="5">
    <location>
        <begin position="21"/>
        <end position="41"/>
    </location>
</feature>
<accession>A0A133VCV1</accession>
<dbReference type="SUPFAM" id="SSF53850">
    <property type="entry name" value="Periplasmic binding protein-like II"/>
    <property type="match status" value="1"/>
</dbReference>
<dbReference type="Proteomes" id="UP000070549">
    <property type="component" value="Unassembled WGS sequence"/>
</dbReference>
<dbReference type="GO" id="GO:0015846">
    <property type="term" value="P:polyamine transport"/>
    <property type="evidence" value="ECO:0007669"/>
    <property type="project" value="InterPro"/>
</dbReference>
<organism evidence="6 7">
    <name type="scientific">candidate division MSBL1 archaeon SCGC-AAA382A03</name>
    <dbReference type="NCBI Taxonomy" id="1698278"/>
    <lineage>
        <taxon>Archaea</taxon>
        <taxon>Methanobacteriati</taxon>
        <taxon>Methanobacteriota</taxon>
        <taxon>candidate division MSBL1</taxon>
    </lineage>
</organism>
<sequence length="427" mass="48490">SVLLIVKEEKKIMNSFGQMKRYGIAIIVIVVVLAGIATYMYTRGGEGPVENEQGEHPGWYGGDELVVWEWGGYDYENYYRGFTKKHPDVEVKFKIYGSISEAVSKLAAGGRFDVSHMGVTYPRFLDRYYAQDSVAPIKTEWISRYENLYDFFKTNYVEDEHFRWNGKPYMIPTDWGTTSLIYNREMFEEAGLEPPNSWSALWDPKYTETVGVAMWTAPGEITQGIMAALGYSLEEYKHPTEEMLDEYENAVQKSFERMSTSYTSGYKSYSILGKEEAGIAMCWDEAYAYGIQGGVPLGYVGITPGTGFREGEGYITWVSGLAIGKRTMTNGRYKLAHDFIDAWISAEYDPETGAEGGLANLNRYYYASTNKNVAKSPYANQEIVEMMNLDNPIEKLETGLPVRSFLDATVWDKYTDRWIRAKTKAGL</sequence>
<dbReference type="PANTHER" id="PTHR30222:SF17">
    <property type="entry name" value="SPERMIDINE_PUTRESCINE-BINDING PERIPLASMIC PROTEIN"/>
    <property type="match status" value="1"/>
</dbReference>
<reference evidence="6 7" key="1">
    <citation type="journal article" date="2016" name="Sci. Rep.">
        <title>Metabolic traits of an uncultured archaeal lineage -MSBL1- from brine pools of the Red Sea.</title>
        <authorList>
            <person name="Mwirichia R."/>
            <person name="Alam I."/>
            <person name="Rashid M."/>
            <person name="Vinu M."/>
            <person name="Ba-Alawi W."/>
            <person name="Anthony Kamau A."/>
            <person name="Kamanda Ngugi D."/>
            <person name="Goker M."/>
            <person name="Klenk H.P."/>
            <person name="Bajic V."/>
            <person name="Stingl U."/>
        </authorList>
    </citation>
    <scope>NUCLEOTIDE SEQUENCE [LARGE SCALE GENOMIC DNA]</scope>
    <source>
        <strain evidence="6">SCGC-AAA382A03</strain>
    </source>
</reference>
<dbReference type="InterPro" id="IPR001188">
    <property type="entry name" value="Sperm_putr-bd"/>
</dbReference>
<evidence type="ECO:0000313" key="7">
    <source>
        <dbReference type="Proteomes" id="UP000070549"/>
    </source>
</evidence>
<dbReference type="PRINTS" id="PR00909">
    <property type="entry name" value="SPERMDNBNDNG"/>
</dbReference>
<keyword evidence="5" id="KW-1133">Transmembrane helix</keyword>